<keyword evidence="3" id="KW-0732">Signal</keyword>
<dbReference type="Proteomes" id="UP000235584">
    <property type="component" value="Chromosome"/>
</dbReference>
<feature type="compositionally biased region" description="Basic and acidic residues" evidence="2">
    <location>
        <begin position="581"/>
        <end position="593"/>
    </location>
</feature>
<proteinExistence type="predicted"/>
<dbReference type="RefSeq" id="WP_102243388.1">
    <property type="nucleotide sequence ID" value="NZ_CP025704.1"/>
</dbReference>
<feature type="region of interest" description="Disordered" evidence="2">
    <location>
        <begin position="677"/>
        <end position="709"/>
    </location>
</feature>
<sequence length="842" mass="92169">MRKKIKSLLILSVAGVLSLASAFADDAKIPCLKKNGGIGLNSLSAFDCNLTKAVSNDPKVKNAFEDKVNDKLADKLATKASQRLEEIVIMDRYFDQIGLDLGMDSKDVERKCRLDVIASPKCGGGSDEKLYASKLAHLLNKFPTASLGKGQKDNLLERMRAKMGELRGAKQKKVNSCPASGTTGHFFLDSQFSQSAAVDFISSLQATGGTAIAAKFRIEKFYETYPQFKMLKDAESLGPEGAALLKKFEQQMKSYQAKDGSQKIFIDKFFDSKDTQQQFAKVLANKCETIAKNIEEYLCNDLDHLAMNDEFASEFFKGDGEETEVNRTIAKGFSCGLKNAEGEDEGNNAVFTKGETVASWDEKFLEDTRAIPTNNDIAIIVDNFCRLYDCSNPQVKGFNSCKNGGPLKSEDLLKLCQKSDDITSCDQQIQKQITFLKSLEKDEEVVKYAKGSSESYLNGDTTKAKGFSSFYQNFVGVEGTLLAEGKKVTPITVAEKTAEFVEKKIDPGVASLSSSAQLAQNKMAMKQETQGDMVNNQVMRNDERFNSFVSSNPNSANEDFRRSLVHNNMKGGGDAVSSKTKKSDVSAAESDRTEEMKKLRAELAEAINSVKGTDEEKLSTIADNNRMVLAPKGSSAEVARPVNLSQAEQNRLDQYRDNLNAWESKLRGWQNQLTDREISRGAGSSGSSANAADPRRNTASDDFGSNSASNDYGASAVAGRLSKSSAGGSGAVANGKGEAEVARAPGAEGVEGEQSVVNSENLATLRKESLKSLGIVPADSFIIKVRHQDKIYDIPVKTFSYNGKSMFVPLLNERNKDLARIVYNSPLFNDYRQYQAEKDRQR</sequence>
<dbReference type="AlphaFoldDB" id="A0A2K9NRG1"/>
<name>A0A2K9NRG1_BACTC</name>
<evidence type="ECO:0000313" key="5">
    <source>
        <dbReference type="Proteomes" id="UP000235584"/>
    </source>
</evidence>
<keyword evidence="5" id="KW-1185">Reference proteome</keyword>
<evidence type="ECO:0000313" key="4">
    <source>
        <dbReference type="EMBL" id="AUN98097.1"/>
    </source>
</evidence>
<gene>
    <name evidence="4" type="ORF">C0V70_08235</name>
</gene>
<feature type="signal peptide" evidence="3">
    <location>
        <begin position="1"/>
        <end position="24"/>
    </location>
</feature>
<dbReference type="KEGG" id="bsto:C0V70_08235"/>
<protein>
    <submittedName>
        <fullName evidence="4">Uncharacterized protein</fullName>
    </submittedName>
</protein>
<evidence type="ECO:0000256" key="2">
    <source>
        <dbReference type="SAM" id="MobiDB-lite"/>
    </source>
</evidence>
<feature type="region of interest" description="Disordered" evidence="2">
    <location>
        <begin position="567"/>
        <end position="593"/>
    </location>
</feature>
<accession>A0A2K9NRG1</accession>
<keyword evidence="1" id="KW-0175">Coiled coil</keyword>
<feature type="compositionally biased region" description="Low complexity" evidence="2">
    <location>
        <begin position="681"/>
        <end position="692"/>
    </location>
</feature>
<feature type="chain" id="PRO_5043579467" evidence="3">
    <location>
        <begin position="25"/>
        <end position="842"/>
    </location>
</feature>
<evidence type="ECO:0000256" key="3">
    <source>
        <dbReference type="SAM" id="SignalP"/>
    </source>
</evidence>
<feature type="coiled-coil region" evidence="1">
    <location>
        <begin position="645"/>
        <end position="672"/>
    </location>
</feature>
<organism evidence="4 5">
    <name type="scientific">Bacteriovorax stolpii</name>
    <name type="common">Bdellovibrio stolpii</name>
    <dbReference type="NCBI Taxonomy" id="960"/>
    <lineage>
        <taxon>Bacteria</taxon>
        <taxon>Pseudomonadati</taxon>
        <taxon>Bdellovibrionota</taxon>
        <taxon>Bacteriovoracia</taxon>
        <taxon>Bacteriovoracales</taxon>
        <taxon>Bacteriovoracaceae</taxon>
        <taxon>Bacteriovorax</taxon>
    </lineage>
</organism>
<reference evidence="4 5" key="1">
    <citation type="submission" date="2018-01" db="EMBL/GenBank/DDBJ databases">
        <title>Complete genome sequence of Bacteriovorax stolpii DSM12778.</title>
        <authorList>
            <person name="Tang B."/>
            <person name="Chang J."/>
        </authorList>
    </citation>
    <scope>NUCLEOTIDE SEQUENCE [LARGE SCALE GENOMIC DNA]</scope>
    <source>
        <strain evidence="4 5">DSM 12778</strain>
    </source>
</reference>
<evidence type="ECO:0000256" key="1">
    <source>
        <dbReference type="SAM" id="Coils"/>
    </source>
</evidence>
<dbReference type="EMBL" id="CP025704">
    <property type="protein sequence ID" value="AUN98097.1"/>
    <property type="molecule type" value="Genomic_DNA"/>
</dbReference>